<dbReference type="EMBL" id="ML145085">
    <property type="protein sequence ID" value="TBU65204.1"/>
    <property type="molecule type" value="Genomic_DNA"/>
</dbReference>
<organism evidence="2 3">
    <name type="scientific">Dichomitus squalens</name>
    <dbReference type="NCBI Taxonomy" id="114155"/>
    <lineage>
        <taxon>Eukaryota</taxon>
        <taxon>Fungi</taxon>
        <taxon>Dikarya</taxon>
        <taxon>Basidiomycota</taxon>
        <taxon>Agaricomycotina</taxon>
        <taxon>Agaricomycetes</taxon>
        <taxon>Polyporales</taxon>
        <taxon>Polyporaceae</taxon>
        <taxon>Dichomitus</taxon>
    </lineage>
</organism>
<dbReference type="AlphaFoldDB" id="A0A4Q9QEI1"/>
<dbReference type="Proteomes" id="UP000292082">
    <property type="component" value="Unassembled WGS sequence"/>
</dbReference>
<reference evidence="2 3" key="1">
    <citation type="submission" date="2019-01" db="EMBL/GenBank/DDBJ databases">
        <title>Draft genome sequences of three monokaryotic isolates of the white-rot basidiomycete fungus Dichomitus squalens.</title>
        <authorList>
            <consortium name="DOE Joint Genome Institute"/>
            <person name="Lopez S.C."/>
            <person name="Andreopoulos B."/>
            <person name="Pangilinan J."/>
            <person name="Lipzen A."/>
            <person name="Riley R."/>
            <person name="Ahrendt S."/>
            <person name="Ng V."/>
            <person name="Barry K."/>
            <person name="Daum C."/>
            <person name="Grigoriev I.V."/>
            <person name="Hilden K.S."/>
            <person name="Makela M.R."/>
            <person name="de Vries R.P."/>
        </authorList>
    </citation>
    <scope>NUCLEOTIDE SEQUENCE [LARGE SCALE GENOMIC DNA]</scope>
    <source>
        <strain evidence="2 3">CBS 464.89</strain>
    </source>
</reference>
<feature type="compositionally biased region" description="Polar residues" evidence="1">
    <location>
        <begin position="115"/>
        <end position="127"/>
    </location>
</feature>
<feature type="compositionally biased region" description="Basic and acidic residues" evidence="1">
    <location>
        <begin position="128"/>
        <end position="173"/>
    </location>
</feature>
<feature type="region of interest" description="Disordered" evidence="1">
    <location>
        <begin position="115"/>
        <end position="198"/>
    </location>
</feature>
<evidence type="ECO:0000313" key="3">
    <source>
        <dbReference type="Proteomes" id="UP000292082"/>
    </source>
</evidence>
<evidence type="ECO:0000256" key="1">
    <source>
        <dbReference type="SAM" id="MobiDB-lite"/>
    </source>
</evidence>
<evidence type="ECO:0000313" key="2">
    <source>
        <dbReference type="EMBL" id="TBU65204.1"/>
    </source>
</evidence>
<name>A0A4Q9QEI1_9APHY</name>
<keyword evidence="3" id="KW-1185">Reference proteome</keyword>
<feature type="region of interest" description="Disordered" evidence="1">
    <location>
        <begin position="1"/>
        <end position="24"/>
    </location>
</feature>
<protein>
    <submittedName>
        <fullName evidence="2">Uncharacterized protein</fullName>
    </submittedName>
</protein>
<gene>
    <name evidence="2" type="ORF">BD310DRAFT_914253</name>
</gene>
<accession>A0A4Q9QEI1</accession>
<proteinExistence type="predicted"/>
<sequence>MTAGYTHQTALYPPRHHSSTTDNTVSIPRYRHSLLPRSVPHAPRKITMSQQDTEQNAINTPAFPPNPSLTSVATTATTTTITSTTPLHSASSSQRQLPVQKDYSQAFGALQSQYGWGPATSVSTVNKLSKEEKEKREREKRDKKERKEQEKREKKERKEQERRDKKKQKEEAHSTGQTGTEAGGSQDPEGVFETSSAN</sequence>